<evidence type="ECO:0000256" key="9">
    <source>
        <dbReference type="ARBA" id="ARBA00061157"/>
    </source>
</evidence>
<dbReference type="SMART" id="SM00774">
    <property type="entry name" value="WRKY"/>
    <property type="match status" value="2"/>
</dbReference>
<keyword evidence="7" id="KW-0804">Transcription</keyword>
<evidence type="ECO:0000313" key="12">
    <source>
        <dbReference type="EMBL" id="SPC86852.1"/>
    </source>
</evidence>
<feature type="compositionally biased region" description="Polar residues" evidence="10">
    <location>
        <begin position="7"/>
        <end position="18"/>
    </location>
</feature>
<accession>A0A2N9FHX7</accession>
<feature type="region of interest" description="Disordered" evidence="10">
    <location>
        <begin position="149"/>
        <end position="187"/>
    </location>
</feature>
<evidence type="ECO:0000256" key="2">
    <source>
        <dbReference type="ARBA" id="ARBA00022723"/>
    </source>
</evidence>
<keyword evidence="2" id="KW-0479">Metal-binding</keyword>
<dbReference type="PANTHER" id="PTHR31221">
    <property type="entry name" value="WRKY TRANSCRIPTION FACTOR PROTEIN 1-RELATED"/>
    <property type="match status" value="1"/>
</dbReference>
<evidence type="ECO:0000259" key="11">
    <source>
        <dbReference type="PROSITE" id="PS50811"/>
    </source>
</evidence>
<sequence length="327" mass="35966">MIIGKRASNSGEEGSTPSVIREKVTEDDGYNWRKYGQKHVKGNEFIRSYFKCTHSKCEVKKQLERSNDGQIIDATYFGQHVHPKPQLIVPAAVGSAASIADEKPNEPSLTGVEDKLVIEHGQTPHQMNPEDAPPAPFSTVAVSDDVKGALPQTNRNEVDDDPDSKRQKQEKCNVDAVSVDKPSGSPRSVVQTLSEVDIVNDGYRWRKYGQKLVKGNPNPRSYYRCSNPGCPVKKHVERASHDPKVVRTTYEGQHDHDMPPARIVTHNTAGSNVHMTDHIGEAGTKSVEGNALNGKPNAASRTKSELNVKPGTNINERQTPNPEPVQS</sequence>
<proteinExistence type="inferred from homology"/>
<dbReference type="InterPro" id="IPR036576">
    <property type="entry name" value="WRKY_dom_sf"/>
</dbReference>
<dbReference type="GO" id="GO:0005634">
    <property type="term" value="C:nucleus"/>
    <property type="evidence" value="ECO:0007669"/>
    <property type="project" value="UniProtKB-SubCell"/>
</dbReference>
<dbReference type="Gene3D" id="2.20.25.80">
    <property type="entry name" value="WRKY domain"/>
    <property type="match status" value="2"/>
</dbReference>
<dbReference type="Pfam" id="PF03106">
    <property type="entry name" value="WRKY"/>
    <property type="match status" value="2"/>
</dbReference>
<feature type="region of interest" description="Disordered" evidence="10">
    <location>
        <begin position="1"/>
        <end position="22"/>
    </location>
</feature>
<protein>
    <recommendedName>
        <fullName evidence="11">WRKY domain-containing protein</fullName>
    </recommendedName>
</protein>
<feature type="region of interest" description="Disordered" evidence="10">
    <location>
        <begin position="274"/>
        <end position="327"/>
    </location>
</feature>
<evidence type="ECO:0000256" key="8">
    <source>
        <dbReference type="ARBA" id="ARBA00023242"/>
    </source>
</evidence>
<feature type="compositionally biased region" description="Basic and acidic residues" evidence="10">
    <location>
        <begin position="163"/>
        <end position="173"/>
    </location>
</feature>
<keyword evidence="6" id="KW-0238">DNA-binding</keyword>
<dbReference type="PANTHER" id="PTHR31221:SF125">
    <property type="entry name" value="WRKY TRANSCRIPTION FACTOR 1"/>
    <property type="match status" value="1"/>
</dbReference>
<evidence type="ECO:0000256" key="10">
    <source>
        <dbReference type="SAM" id="MobiDB-lite"/>
    </source>
</evidence>
<evidence type="ECO:0000256" key="6">
    <source>
        <dbReference type="ARBA" id="ARBA00023125"/>
    </source>
</evidence>
<keyword evidence="5" id="KW-0805">Transcription regulation</keyword>
<keyword evidence="3" id="KW-0677">Repeat</keyword>
<keyword evidence="8" id="KW-0539">Nucleus</keyword>
<evidence type="ECO:0000256" key="3">
    <source>
        <dbReference type="ARBA" id="ARBA00022737"/>
    </source>
</evidence>
<feature type="domain" description="WRKY" evidence="11">
    <location>
        <begin position="194"/>
        <end position="259"/>
    </location>
</feature>
<feature type="domain" description="WRKY" evidence="11">
    <location>
        <begin position="21"/>
        <end position="85"/>
    </location>
</feature>
<dbReference type="FunFam" id="2.20.25.80:FF:000006">
    <property type="entry name" value="WRKY transcription factor"/>
    <property type="match status" value="1"/>
</dbReference>
<dbReference type="SUPFAM" id="SSF118290">
    <property type="entry name" value="WRKY DNA-binding domain"/>
    <property type="match status" value="2"/>
</dbReference>
<name>A0A2N9FHX7_FAGSY</name>
<organism evidence="12">
    <name type="scientific">Fagus sylvatica</name>
    <name type="common">Beechnut</name>
    <dbReference type="NCBI Taxonomy" id="28930"/>
    <lineage>
        <taxon>Eukaryota</taxon>
        <taxon>Viridiplantae</taxon>
        <taxon>Streptophyta</taxon>
        <taxon>Embryophyta</taxon>
        <taxon>Tracheophyta</taxon>
        <taxon>Spermatophyta</taxon>
        <taxon>Magnoliopsida</taxon>
        <taxon>eudicotyledons</taxon>
        <taxon>Gunneridae</taxon>
        <taxon>Pentapetalae</taxon>
        <taxon>rosids</taxon>
        <taxon>fabids</taxon>
        <taxon>Fagales</taxon>
        <taxon>Fagaceae</taxon>
        <taxon>Fagus</taxon>
    </lineage>
</organism>
<dbReference type="InterPro" id="IPR044810">
    <property type="entry name" value="WRKY_plant"/>
</dbReference>
<dbReference type="GO" id="GO:0046872">
    <property type="term" value="F:metal ion binding"/>
    <property type="evidence" value="ECO:0007669"/>
    <property type="project" value="UniProtKB-KW"/>
</dbReference>
<reference evidence="12" key="1">
    <citation type="submission" date="2018-02" db="EMBL/GenBank/DDBJ databases">
        <authorList>
            <person name="Cohen D.B."/>
            <person name="Kent A.D."/>
        </authorList>
    </citation>
    <scope>NUCLEOTIDE SEQUENCE</scope>
</reference>
<gene>
    <name evidence="12" type="ORF">FSB_LOCUS14734</name>
</gene>
<feature type="compositionally biased region" description="Polar residues" evidence="10">
    <location>
        <begin position="310"/>
        <end position="327"/>
    </location>
</feature>
<evidence type="ECO:0000256" key="7">
    <source>
        <dbReference type="ARBA" id="ARBA00023163"/>
    </source>
</evidence>
<evidence type="ECO:0000256" key="5">
    <source>
        <dbReference type="ARBA" id="ARBA00023015"/>
    </source>
</evidence>
<dbReference type="InterPro" id="IPR003657">
    <property type="entry name" value="WRKY_dom"/>
</dbReference>
<dbReference type="PROSITE" id="PS50811">
    <property type="entry name" value="WRKY"/>
    <property type="match status" value="2"/>
</dbReference>
<evidence type="ECO:0000256" key="1">
    <source>
        <dbReference type="ARBA" id="ARBA00004123"/>
    </source>
</evidence>
<dbReference type="GO" id="GO:0043565">
    <property type="term" value="F:sequence-specific DNA binding"/>
    <property type="evidence" value="ECO:0007669"/>
    <property type="project" value="InterPro"/>
</dbReference>
<keyword evidence="4" id="KW-0862">Zinc</keyword>
<evidence type="ECO:0000256" key="4">
    <source>
        <dbReference type="ARBA" id="ARBA00022833"/>
    </source>
</evidence>
<dbReference type="GO" id="GO:0003700">
    <property type="term" value="F:DNA-binding transcription factor activity"/>
    <property type="evidence" value="ECO:0007669"/>
    <property type="project" value="InterPro"/>
</dbReference>
<dbReference type="EMBL" id="OIVN01000881">
    <property type="protein sequence ID" value="SPC86852.1"/>
    <property type="molecule type" value="Genomic_DNA"/>
</dbReference>
<comment type="similarity">
    <text evidence="9">Belongs to the WRKY group I family.</text>
</comment>
<dbReference type="AlphaFoldDB" id="A0A2N9FHX7"/>
<dbReference type="FunFam" id="2.20.25.80:FF:000003">
    <property type="entry name" value="WRKY transcription factor 57"/>
    <property type="match status" value="1"/>
</dbReference>
<comment type="subcellular location">
    <subcellularLocation>
        <location evidence="1">Nucleus</location>
    </subcellularLocation>
</comment>